<sequence>MTQKPEAEQRSHVQALEHRADGDTMTVAGYAAVFGETTDIGGYFREVIARGAFAETLQTADVLAYFDHDSGRVLGRSSAGTLRLVEDSKGLAVEIDLPDTSDGRDVRTLIERGDIKGMSFGFMVTRQEWDETGAIPTRTIKEVVLREVSIVSEPAYDGTSIALRSLDEARRDRRHSNFSAAARRVGMKVTLDLRSRSKA</sequence>
<organism evidence="5 6">
    <name type="scientific">Ancylobacter oerskovii</name>
    <dbReference type="NCBI Taxonomy" id="459519"/>
    <lineage>
        <taxon>Bacteria</taxon>
        <taxon>Pseudomonadati</taxon>
        <taxon>Pseudomonadota</taxon>
        <taxon>Alphaproteobacteria</taxon>
        <taxon>Hyphomicrobiales</taxon>
        <taxon>Xanthobacteraceae</taxon>
        <taxon>Ancylobacter</taxon>
    </lineage>
</organism>
<accession>A0ABW4Z1Q9</accession>
<proteinExistence type="predicted"/>
<dbReference type="InterPro" id="IPR054613">
    <property type="entry name" value="Peptidase_S78_dom"/>
</dbReference>
<dbReference type="InterPro" id="IPR006433">
    <property type="entry name" value="Prohead_protease"/>
</dbReference>
<dbReference type="Pfam" id="PF04586">
    <property type="entry name" value="Peptidase_S78"/>
    <property type="match status" value="1"/>
</dbReference>
<dbReference type="NCBIfam" id="TIGR01543">
    <property type="entry name" value="proheadase_HK97"/>
    <property type="match status" value="1"/>
</dbReference>
<reference evidence="6" key="1">
    <citation type="journal article" date="2019" name="Int. J. Syst. Evol. Microbiol.">
        <title>The Global Catalogue of Microorganisms (GCM) 10K type strain sequencing project: providing services to taxonomists for standard genome sequencing and annotation.</title>
        <authorList>
            <consortium name="The Broad Institute Genomics Platform"/>
            <consortium name="The Broad Institute Genome Sequencing Center for Infectious Disease"/>
            <person name="Wu L."/>
            <person name="Ma J."/>
        </authorList>
    </citation>
    <scope>NUCLEOTIDE SEQUENCE [LARGE SCALE GENOMIC DNA]</scope>
    <source>
        <strain evidence="6">CCM 7435</strain>
    </source>
</reference>
<keyword evidence="6" id="KW-1185">Reference proteome</keyword>
<dbReference type="GO" id="GO:0006508">
    <property type="term" value="P:proteolysis"/>
    <property type="evidence" value="ECO:0007669"/>
    <property type="project" value="UniProtKB-KW"/>
</dbReference>
<evidence type="ECO:0000256" key="1">
    <source>
        <dbReference type="ARBA" id="ARBA00022612"/>
    </source>
</evidence>
<name>A0ABW4Z1Q9_9HYPH</name>
<keyword evidence="1" id="KW-1188">Viral release from host cell</keyword>
<evidence type="ECO:0000256" key="3">
    <source>
        <dbReference type="ARBA" id="ARBA00022801"/>
    </source>
</evidence>
<evidence type="ECO:0000256" key="2">
    <source>
        <dbReference type="ARBA" id="ARBA00022670"/>
    </source>
</evidence>
<evidence type="ECO:0000313" key="5">
    <source>
        <dbReference type="EMBL" id="MFD2142328.1"/>
    </source>
</evidence>
<dbReference type="Proteomes" id="UP001597299">
    <property type="component" value="Unassembled WGS sequence"/>
</dbReference>
<gene>
    <name evidence="5" type="ORF">ACFSNC_18120</name>
</gene>
<evidence type="ECO:0000313" key="6">
    <source>
        <dbReference type="Proteomes" id="UP001597299"/>
    </source>
</evidence>
<keyword evidence="2 5" id="KW-0645">Protease</keyword>
<keyword evidence="3" id="KW-0378">Hydrolase</keyword>
<protein>
    <submittedName>
        <fullName evidence="5">HK97 family phage prohead protease</fullName>
    </submittedName>
</protein>
<dbReference type="EMBL" id="JBHUHD010000001">
    <property type="protein sequence ID" value="MFD2142328.1"/>
    <property type="molecule type" value="Genomic_DNA"/>
</dbReference>
<dbReference type="RefSeq" id="WP_213354166.1">
    <property type="nucleotide sequence ID" value="NZ_JAHBGB010000037.1"/>
</dbReference>
<evidence type="ECO:0000259" key="4">
    <source>
        <dbReference type="Pfam" id="PF04586"/>
    </source>
</evidence>
<comment type="caution">
    <text evidence="5">The sequence shown here is derived from an EMBL/GenBank/DDBJ whole genome shotgun (WGS) entry which is preliminary data.</text>
</comment>
<feature type="domain" description="Prohead serine protease" evidence="4">
    <location>
        <begin position="16"/>
        <end position="168"/>
    </location>
</feature>
<dbReference type="GO" id="GO:0008233">
    <property type="term" value="F:peptidase activity"/>
    <property type="evidence" value="ECO:0007669"/>
    <property type="project" value="UniProtKB-KW"/>
</dbReference>